<evidence type="ECO:0000259" key="3">
    <source>
        <dbReference type="Pfam" id="PF13505"/>
    </source>
</evidence>
<dbReference type="Proteomes" id="UP000290092">
    <property type="component" value="Unassembled WGS sequence"/>
</dbReference>
<dbReference type="AlphaFoldDB" id="A0AAX2AJW1"/>
<dbReference type="InterPro" id="IPR011250">
    <property type="entry name" value="OMP/PagP_B-barrel"/>
</dbReference>
<keyword evidence="5" id="KW-1185">Reference proteome</keyword>
<comment type="caution">
    <text evidence="4">The sequence shown here is derived from an EMBL/GenBank/DDBJ whole genome shotgun (WGS) entry which is preliminary data.</text>
</comment>
<dbReference type="EMBL" id="NXID01000008">
    <property type="protein sequence ID" value="RXK16455.1"/>
    <property type="molecule type" value="Genomic_DNA"/>
</dbReference>
<evidence type="ECO:0000256" key="2">
    <source>
        <dbReference type="SAM" id="SignalP"/>
    </source>
</evidence>
<dbReference type="KEGG" id="amyt:AMYT_a0090"/>
<evidence type="ECO:0000256" key="1">
    <source>
        <dbReference type="ARBA" id="ARBA00022729"/>
    </source>
</evidence>
<feature type="signal peptide" evidence="2">
    <location>
        <begin position="1"/>
        <end position="20"/>
    </location>
</feature>
<dbReference type="SUPFAM" id="SSF56925">
    <property type="entry name" value="OMPA-like"/>
    <property type="match status" value="1"/>
</dbReference>
<dbReference type="Pfam" id="PF13505">
    <property type="entry name" value="OMP_b-brl"/>
    <property type="match status" value="1"/>
</dbReference>
<name>A0AAX2AJW1_9BACT</name>
<dbReference type="InterPro" id="IPR027385">
    <property type="entry name" value="Beta-barrel_OMP"/>
</dbReference>
<proteinExistence type="predicted"/>
<dbReference type="RefSeq" id="WP_114843296.1">
    <property type="nucleotide sequence ID" value="NZ_CP031220.1"/>
</dbReference>
<dbReference type="Gene3D" id="2.40.160.20">
    <property type="match status" value="1"/>
</dbReference>
<reference evidence="4 5" key="1">
    <citation type="submission" date="2017-09" db="EMBL/GenBank/DDBJ databases">
        <title>Genomics of the genus Arcobacter.</title>
        <authorList>
            <person name="Perez-Cataluna A."/>
            <person name="Figueras M.J."/>
            <person name="Salas-Masso N."/>
        </authorList>
    </citation>
    <scope>NUCLEOTIDE SEQUENCE [LARGE SCALE GENOMIC DNA]</scope>
    <source>
        <strain evidence="4 5">CECT 7386</strain>
    </source>
</reference>
<evidence type="ECO:0000313" key="5">
    <source>
        <dbReference type="Proteomes" id="UP000290092"/>
    </source>
</evidence>
<organism evidence="4 5">
    <name type="scientific">Malaciobacter mytili LMG 24559</name>
    <dbReference type="NCBI Taxonomy" id="1032238"/>
    <lineage>
        <taxon>Bacteria</taxon>
        <taxon>Pseudomonadati</taxon>
        <taxon>Campylobacterota</taxon>
        <taxon>Epsilonproteobacteria</taxon>
        <taxon>Campylobacterales</taxon>
        <taxon>Arcobacteraceae</taxon>
        <taxon>Malaciobacter</taxon>
    </lineage>
</organism>
<accession>A0AAX2AJW1</accession>
<evidence type="ECO:0000313" key="4">
    <source>
        <dbReference type="EMBL" id="RXK16455.1"/>
    </source>
</evidence>
<gene>
    <name evidence="4" type="ORF">CP985_03325</name>
</gene>
<protein>
    <recommendedName>
        <fullName evidence="3">Outer membrane protein beta-barrel domain-containing protein</fullName>
    </recommendedName>
</protein>
<feature type="domain" description="Outer membrane protein beta-barrel" evidence="3">
    <location>
        <begin position="10"/>
        <end position="198"/>
    </location>
</feature>
<feature type="chain" id="PRO_5043421407" description="Outer membrane protein beta-barrel domain-containing protein" evidence="2">
    <location>
        <begin position="21"/>
        <end position="198"/>
    </location>
</feature>
<sequence>MKKLVGSIATATILTSGAFASDFYMGLNLGQSKVDTQIENVQNASLDEKDTSYGVTLGYNINKYFAVQTTYTKFGDATLDFKPGSTFKLKNEPLTSFVDGDIKVETKSISLELIGKAPIHNYFTPFIKLGMHRYSKELKLNTTLGSVYSKATGTDKLVGLGIESKFTENIYTRVGYDKYYLDDEGDVKNLSFSFIYKF</sequence>
<keyword evidence="1 2" id="KW-0732">Signal</keyword>